<dbReference type="Pfam" id="PF00822">
    <property type="entry name" value="PMP22_Claudin"/>
    <property type="match status" value="1"/>
</dbReference>
<dbReference type="AlphaFoldDB" id="A0AAW1AXH7"/>
<name>A0AAW1AXH7_CROAD</name>
<feature type="transmembrane region" description="Helical" evidence="5">
    <location>
        <begin position="34"/>
        <end position="53"/>
    </location>
</feature>
<sequence>MIAGAVSLVGLCMLNVKCSFGNTSISTGWITYNGSFIAGFCVMIAMSIFSGTFGSTNQYGWSFGLGWASFPLYLLTGVEFVSASLHATRTFMFLGMIAGTVSLVGLCILNKNCSLGNTSISMGWIACIGSFMAGFCVLIAMSIFSGKIGTTNRYGWSFGLGWASFPLYLLTGSLLYMLHKSTATSA</sequence>
<comment type="caution">
    <text evidence="6">The sequence shown here is derived from an EMBL/GenBank/DDBJ whole genome shotgun (WGS) entry which is preliminary data.</text>
</comment>
<evidence type="ECO:0000256" key="1">
    <source>
        <dbReference type="ARBA" id="ARBA00004141"/>
    </source>
</evidence>
<keyword evidence="4 5" id="KW-0472">Membrane</keyword>
<dbReference type="InterPro" id="IPR050579">
    <property type="entry name" value="PMP-22/EMP/MP20-like"/>
</dbReference>
<evidence type="ECO:0000256" key="5">
    <source>
        <dbReference type="SAM" id="Phobius"/>
    </source>
</evidence>
<feature type="transmembrane region" description="Helical" evidence="5">
    <location>
        <begin position="65"/>
        <end position="85"/>
    </location>
</feature>
<dbReference type="PANTHER" id="PTHR10671:SF108">
    <property type="entry name" value="CLAUDIN FAMILY PROTEIN-RELATED"/>
    <property type="match status" value="1"/>
</dbReference>
<comment type="subcellular location">
    <subcellularLocation>
        <location evidence="1">Membrane</location>
        <topology evidence="1">Multi-pass membrane protein</topology>
    </subcellularLocation>
</comment>
<feature type="transmembrane region" description="Helical" evidence="5">
    <location>
        <begin position="156"/>
        <end position="178"/>
    </location>
</feature>
<dbReference type="PANTHER" id="PTHR10671">
    <property type="entry name" value="EPITHELIAL MEMBRANE PROTEIN-RELATED"/>
    <property type="match status" value="1"/>
</dbReference>
<dbReference type="InterPro" id="IPR004031">
    <property type="entry name" value="PMP22/EMP/MP20/Claudin"/>
</dbReference>
<dbReference type="Proteomes" id="UP001474421">
    <property type="component" value="Unassembled WGS sequence"/>
</dbReference>
<keyword evidence="7" id="KW-1185">Reference proteome</keyword>
<keyword evidence="2 5" id="KW-0812">Transmembrane</keyword>
<organism evidence="6 7">
    <name type="scientific">Crotalus adamanteus</name>
    <name type="common">Eastern diamondback rattlesnake</name>
    <dbReference type="NCBI Taxonomy" id="8729"/>
    <lineage>
        <taxon>Eukaryota</taxon>
        <taxon>Metazoa</taxon>
        <taxon>Chordata</taxon>
        <taxon>Craniata</taxon>
        <taxon>Vertebrata</taxon>
        <taxon>Euteleostomi</taxon>
        <taxon>Lepidosauria</taxon>
        <taxon>Squamata</taxon>
        <taxon>Bifurcata</taxon>
        <taxon>Unidentata</taxon>
        <taxon>Episquamata</taxon>
        <taxon>Toxicofera</taxon>
        <taxon>Serpentes</taxon>
        <taxon>Colubroidea</taxon>
        <taxon>Viperidae</taxon>
        <taxon>Crotalinae</taxon>
        <taxon>Crotalus</taxon>
    </lineage>
</organism>
<gene>
    <name evidence="6" type="ORF">NXF25_015045</name>
</gene>
<accession>A0AAW1AXH7</accession>
<feature type="transmembrane region" description="Helical" evidence="5">
    <location>
        <begin position="121"/>
        <end position="144"/>
    </location>
</feature>
<protein>
    <submittedName>
        <fullName evidence="6">Claudin domain-containing protein 2</fullName>
    </submittedName>
</protein>
<evidence type="ECO:0000313" key="7">
    <source>
        <dbReference type="Proteomes" id="UP001474421"/>
    </source>
</evidence>
<feature type="transmembrane region" description="Helical" evidence="5">
    <location>
        <begin position="91"/>
        <end position="109"/>
    </location>
</feature>
<evidence type="ECO:0000256" key="4">
    <source>
        <dbReference type="ARBA" id="ARBA00023136"/>
    </source>
</evidence>
<evidence type="ECO:0000313" key="6">
    <source>
        <dbReference type="EMBL" id="KAK9394517.1"/>
    </source>
</evidence>
<keyword evidence="3 5" id="KW-1133">Transmembrane helix</keyword>
<evidence type="ECO:0000256" key="2">
    <source>
        <dbReference type="ARBA" id="ARBA00022692"/>
    </source>
</evidence>
<reference evidence="6 7" key="1">
    <citation type="journal article" date="2024" name="Proc. Natl. Acad. Sci. U.S.A.">
        <title>The genetic regulatory architecture and epigenomic basis for age-related changes in rattlesnake venom.</title>
        <authorList>
            <person name="Hogan M.P."/>
            <person name="Holding M.L."/>
            <person name="Nystrom G.S."/>
            <person name="Colston T.J."/>
            <person name="Bartlett D.A."/>
            <person name="Mason A.J."/>
            <person name="Ellsworth S.A."/>
            <person name="Rautsaw R.M."/>
            <person name="Lawrence K.C."/>
            <person name="Strickland J.L."/>
            <person name="He B."/>
            <person name="Fraser P."/>
            <person name="Margres M.J."/>
            <person name="Gilbert D.M."/>
            <person name="Gibbs H.L."/>
            <person name="Parkinson C.L."/>
            <person name="Rokyta D.R."/>
        </authorList>
    </citation>
    <scope>NUCLEOTIDE SEQUENCE [LARGE SCALE GENOMIC DNA]</scope>
    <source>
        <strain evidence="6">DRR0105</strain>
    </source>
</reference>
<dbReference type="EMBL" id="JAOTOJ010000011">
    <property type="protein sequence ID" value="KAK9394517.1"/>
    <property type="molecule type" value="Genomic_DNA"/>
</dbReference>
<dbReference type="Gene3D" id="1.20.140.150">
    <property type="match status" value="1"/>
</dbReference>
<evidence type="ECO:0000256" key="3">
    <source>
        <dbReference type="ARBA" id="ARBA00022989"/>
    </source>
</evidence>
<proteinExistence type="predicted"/>
<dbReference type="GO" id="GO:0005886">
    <property type="term" value="C:plasma membrane"/>
    <property type="evidence" value="ECO:0007669"/>
    <property type="project" value="TreeGrafter"/>
</dbReference>